<protein>
    <submittedName>
        <fullName evidence="1">Histidine phosphatase family protein</fullName>
    </submittedName>
</protein>
<dbReference type="SUPFAM" id="SSF53254">
    <property type="entry name" value="Phosphoglycerate mutase-like"/>
    <property type="match status" value="1"/>
</dbReference>
<dbReference type="EMBL" id="JARAKF010000001">
    <property type="protein sequence ID" value="MDU9000275.1"/>
    <property type="molecule type" value="Genomic_DNA"/>
</dbReference>
<reference evidence="1 2" key="1">
    <citation type="submission" date="2023-02" db="EMBL/GenBank/DDBJ databases">
        <authorList>
            <person name="Maleckis M."/>
        </authorList>
    </citation>
    <scope>NUCLEOTIDE SEQUENCE [LARGE SCALE GENOMIC DNA]</scope>
    <source>
        <strain evidence="1 2">P8-A2</strain>
    </source>
</reference>
<keyword evidence="2" id="KW-1185">Reference proteome</keyword>
<dbReference type="Pfam" id="PF00300">
    <property type="entry name" value="His_Phos_1"/>
    <property type="match status" value="1"/>
</dbReference>
<dbReference type="Proteomes" id="UP001257627">
    <property type="component" value="Unassembled WGS sequence"/>
</dbReference>
<accession>A0ABU3V289</accession>
<dbReference type="InterPro" id="IPR029033">
    <property type="entry name" value="His_PPase_superfam"/>
</dbReference>
<sequence>MTSRVMMISPAISAALREARFDDGCPLDAAGAARARSAAGSLPTAQRVLVSPTPRCRETASALGFDGAVESAPAGLDVGGWRGRMLGDVSADAPDAVALWLADPTAAPHGGESVHQLCERVAAWLDEATGFSGRTVAVVEPEVVRAAAVRALGAPESAFWRIDVPPLTATEFSGRAGRWNATFGRPLGPAAGGDQGSTH</sequence>
<dbReference type="Gene3D" id="3.40.50.1240">
    <property type="entry name" value="Phosphoglycerate mutase-like"/>
    <property type="match status" value="1"/>
</dbReference>
<name>A0ABU3V289_9ACTN</name>
<dbReference type="InterPro" id="IPR013078">
    <property type="entry name" value="His_Pase_superF_clade-1"/>
</dbReference>
<gene>
    <name evidence="1" type="ORF">PU648_49775</name>
</gene>
<organism evidence="1 2">
    <name type="scientific">Streptomyces mirabilis</name>
    <dbReference type="NCBI Taxonomy" id="68239"/>
    <lineage>
        <taxon>Bacteria</taxon>
        <taxon>Bacillati</taxon>
        <taxon>Actinomycetota</taxon>
        <taxon>Actinomycetes</taxon>
        <taxon>Kitasatosporales</taxon>
        <taxon>Streptomycetaceae</taxon>
        <taxon>Streptomyces</taxon>
    </lineage>
</organism>
<evidence type="ECO:0000313" key="1">
    <source>
        <dbReference type="EMBL" id="MDU9000275.1"/>
    </source>
</evidence>
<evidence type="ECO:0000313" key="2">
    <source>
        <dbReference type="Proteomes" id="UP001257627"/>
    </source>
</evidence>
<proteinExistence type="predicted"/>
<comment type="caution">
    <text evidence="1">The sequence shown here is derived from an EMBL/GenBank/DDBJ whole genome shotgun (WGS) entry which is preliminary data.</text>
</comment>
<dbReference type="RefSeq" id="WP_316737026.1">
    <property type="nucleotide sequence ID" value="NZ_JARAKF010000001.1"/>
</dbReference>